<proteinExistence type="predicted"/>
<comment type="caution">
    <text evidence="2">The sequence shown here is derived from an EMBL/GenBank/DDBJ whole genome shotgun (WGS) entry which is preliminary data.</text>
</comment>
<dbReference type="Proteomes" id="UP000548423">
    <property type="component" value="Unassembled WGS sequence"/>
</dbReference>
<reference evidence="3" key="1">
    <citation type="submission" date="2020-07" db="EMBL/GenBank/DDBJ databases">
        <authorList>
            <person name="Partida-Martinez L."/>
            <person name="Huntemann M."/>
            <person name="Clum A."/>
            <person name="Wang J."/>
            <person name="Palaniappan K."/>
            <person name="Ritter S."/>
            <person name="Chen I.-M."/>
            <person name="Stamatis D."/>
            <person name="Reddy T."/>
            <person name="O'Malley R."/>
            <person name="Daum C."/>
            <person name="Shapiro N."/>
            <person name="Ivanova N."/>
            <person name="Kyrpides N."/>
            <person name="Woyke T."/>
        </authorList>
    </citation>
    <scope>NUCLEOTIDE SEQUENCE [LARGE SCALE GENOMIC DNA]</scope>
    <source>
        <strain evidence="3">AT2.8</strain>
    </source>
</reference>
<dbReference type="InterPro" id="IPR000086">
    <property type="entry name" value="NUDIX_hydrolase_dom"/>
</dbReference>
<sequence>METEQLKILDENRNPIGVASREDVHRLGYWHETFHCWFVRKEQERDYLYLQLRSKTKKDYPNLLDITAAGHLMADESVEDGVREIKEEVGIDIHFQDLIPLGIIDYCVKEEDFIDKEFAHTFLYKSEKSFDDFILQDEVAGIVKVDLNEFAELWFGKSEIIKITGFTVTEDGNKIYFEEHVGRGKFVPHQNKFYRTVLEKIKEHI</sequence>
<dbReference type="EMBL" id="JACCBX010000011">
    <property type="protein sequence ID" value="NYE07997.1"/>
    <property type="molecule type" value="Genomic_DNA"/>
</dbReference>
<dbReference type="AlphaFoldDB" id="A0A852TKE3"/>
<evidence type="ECO:0000259" key="1">
    <source>
        <dbReference type="PROSITE" id="PS51462"/>
    </source>
</evidence>
<reference evidence="3" key="2">
    <citation type="submission" date="2020-08" db="EMBL/GenBank/DDBJ databases">
        <title>The Agave Microbiome: Exploring the role of microbial communities in plant adaptations to desert environments.</title>
        <authorList>
            <person name="Partida-Martinez L.P."/>
        </authorList>
    </citation>
    <scope>NUCLEOTIDE SEQUENCE [LARGE SCALE GENOMIC DNA]</scope>
    <source>
        <strain evidence="3">AT2.8</strain>
    </source>
</reference>
<dbReference type="InterPro" id="IPR015797">
    <property type="entry name" value="NUDIX_hydrolase-like_dom_sf"/>
</dbReference>
<dbReference type="GO" id="GO:0016853">
    <property type="term" value="F:isomerase activity"/>
    <property type="evidence" value="ECO:0007669"/>
    <property type="project" value="UniProtKB-KW"/>
</dbReference>
<accession>A0A852TKE3</accession>
<evidence type="ECO:0000313" key="2">
    <source>
        <dbReference type="EMBL" id="NYE07997.1"/>
    </source>
</evidence>
<dbReference type="Gene3D" id="3.90.79.10">
    <property type="entry name" value="Nucleoside Triphosphate Pyrophosphohydrolase"/>
    <property type="match status" value="1"/>
</dbReference>
<dbReference type="PANTHER" id="PTHR10885">
    <property type="entry name" value="ISOPENTENYL-DIPHOSPHATE DELTA-ISOMERASE"/>
    <property type="match status" value="1"/>
</dbReference>
<dbReference type="Pfam" id="PF00293">
    <property type="entry name" value="NUDIX"/>
    <property type="match status" value="1"/>
</dbReference>
<dbReference type="SUPFAM" id="SSF55811">
    <property type="entry name" value="Nudix"/>
    <property type="match status" value="1"/>
</dbReference>
<gene>
    <name evidence="2" type="ORF">F4694_004838</name>
</gene>
<feature type="domain" description="Nudix hydrolase" evidence="1">
    <location>
        <begin position="29"/>
        <end position="169"/>
    </location>
</feature>
<dbReference type="PANTHER" id="PTHR10885:SF0">
    <property type="entry name" value="ISOPENTENYL-DIPHOSPHATE DELTA-ISOMERASE"/>
    <property type="match status" value="1"/>
</dbReference>
<protein>
    <submittedName>
        <fullName evidence="2">Isopentenyldiphosphate isomerase</fullName>
    </submittedName>
</protein>
<evidence type="ECO:0000313" key="3">
    <source>
        <dbReference type="Proteomes" id="UP000548423"/>
    </source>
</evidence>
<dbReference type="CDD" id="cd04692">
    <property type="entry name" value="NUDIX_Hydrolase"/>
    <property type="match status" value="1"/>
</dbReference>
<organism evidence="2 3">
    <name type="scientific">Neobacillus niacini</name>
    <dbReference type="NCBI Taxonomy" id="86668"/>
    <lineage>
        <taxon>Bacteria</taxon>
        <taxon>Bacillati</taxon>
        <taxon>Bacillota</taxon>
        <taxon>Bacilli</taxon>
        <taxon>Bacillales</taxon>
        <taxon>Bacillaceae</taxon>
        <taxon>Neobacillus</taxon>
    </lineage>
</organism>
<keyword evidence="2" id="KW-0413">Isomerase</keyword>
<name>A0A852TKE3_9BACI</name>
<dbReference type="PROSITE" id="PS51462">
    <property type="entry name" value="NUDIX"/>
    <property type="match status" value="1"/>
</dbReference>